<feature type="binding site" evidence="14">
    <location>
        <position position="83"/>
    </location>
    <ligand>
        <name>Ca(2+)</name>
        <dbReference type="ChEBI" id="CHEBI:29108"/>
        <label>1</label>
    </ligand>
</feature>
<dbReference type="InterPro" id="IPR000823">
    <property type="entry name" value="Peroxidase_pln"/>
</dbReference>
<dbReference type="GO" id="GO:0046872">
    <property type="term" value="F:metal ion binding"/>
    <property type="evidence" value="ECO:0007669"/>
    <property type="project" value="UniProtKB-UniRule"/>
</dbReference>
<comment type="subcellular location">
    <subcellularLocation>
        <location evidence="17">Secreted</location>
    </subcellularLocation>
</comment>
<dbReference type="Gene3D" id="1.10.520.10">
    <property type="match status" value="1"/>
</dbReference>
<dbReference type="FunFam" id="1.10.420.10:FF:000006">
    <property type="entry name" value="Peroxidase"/>
    <property type="match status" value="1"/>
</dbReference>
<keyword evidence="5 17" id="KW-0349">Heme</keyword>
<reference evidence="19 20" key="1">
    <citation type="submission" date="2024-01" db="EMBL/GenBank/DDBJ databases">
        <title>Genome assemblies of Stephania.</title>
        <authorList>
            <person name="Yang L."/>
        </authorList>
    </citation>
    <scope>NUCLEOTIDE SEQUENCE [LARGE SCALE GENOMIC DNA]</scope>
    <source>
        <strain evidence="19">QJT</strain>
        <tissue evidence="19">Leaf</tissue>
    </source>
</reference>
<dbReference type="EMBL" id="JBBNAE010000005">
    <property type="protein sequence ID" value="KAK9124688.1"/>
    <property type="molecule type" value="Genomic_DNA"/>
</dbReference>
<organism evidence="19 20">
    <name type="scientific">Stephania japonica</name>
    <dbReference type="NCBI Taxonomy" id="461633"/>
    <lineage>
        <taxon>Eukaryota</taxon>
        <taxon>Viridiplantae</taxon>
        <taxon>Streptophyta</taxon>
        <taxon>Embryophyta</taxon>
        <taxon>Tracheophyta</taxon>
        <taxon>Spermatophyta</taxon>
        <taxon>Magnoliopsida</taxon>
        <taxon>Ranunculales</taxon>
        <taxon>Menispermaceae</taxon>
        <taxon>Menispermoideae</taxon>
        <taxon>Cissampelideae</taxon>
        <taxon>Stephania</taxon>
    </lineage>
</organism>
<feature type="disulfide bond" evidence="16">
    <location>
        <begin position="42"/>
        <end position="122"/>
    </location>
</feature>
<feature type="binding site" evidence="14">
    <location>
        <position position="250"/>
    </location>
    <ligand>
        <name>Ca(2+)</name>
        <dbReference type="ChEBI" id="CHEBI:29108"/>
        <label>2</label>
    </ligand>
</feature>
<dbReference type="InterPro" id="IPR019793">
    <property type="entry name" value="Peroxidases_heam-ligand_BS"/>
</dbReference>
<dbReference type="SUPFAM" id="SSF48113">
    <property type="entry name" value="Heme-dependent peroxidases"/>
    <property type="match status" value="1"/>
</dbReference>
<dbReference type="CDD" id="cd00693">
    <property type="entry name" value="secretory_peroxidase"/>
    <property type="match status" value="1"/>
</dbReference>
<evidence type="ECO:0000256" key="9">
    <source>
        <dbReference type="ARBA" id="ARBA00023004"/>
    </source>
</evidence>
<evidence type="ECO:0000256" key="12">
    <source>
        <dbReference type="PIRSR" id="PIRSR600823-1"/>
    </source>
</evidence>
<evidence type="ECO:0000256" key="13">
    <source>
        <dbReference type="PIRSR" id="PIRSR600823-2"/>
    </source>
</evidence>
<dbReference type="PROSITE" id="PS00435">
    <property type="entry name" value="PEROXIDASE_1"/>
    <property type="match status" value="1"/>
</dbReference>
<protein>
    <recommendedName>
        <fullName evidence="3 17">Peroxidase</fullName>
        <ecNumber evidence="3 17">1.11.1.7</ecNumber>
    </recommendedName>
</protein>
<comment type="similarity">
    <text evidence="17">Belongs to the peroxidase family. Classical plant (class III) peroxidase subfamily.</text>
</comment>
<evidence type="ECO:0000256" key="11">
    <source>
        <dbReference type="ARBA" id="ARBA00023180"/>
    </source>
</evidence>
<feature type="binding site" evidence="14">
    <location>
        <position position="255"/>
    </location>
    <ligand>
        <name>Ca(2+)</name>
        <dbReference type="ChEBI" id="CHEBI:29108"/>
        <label>2</label>
    </ligand>
</feature>
<feature type="active site" description="Proton acceptor" evidence="12">
    <location>
        <position position="73"/>
    </location>
</feature>
<feature type="binding site" evidence="14">
    <location>
        <position position="81"/>
    </location>
    <ligand>
        <name>Ca(2+)</name>
        <dbReference type="ChEBI" id="CHEBI:29108"/>
        <label>1</label>
    </ligand>
</feature>
<dbReference type="PRINTS" id="PR00461">
    <property type="entry name" value="PLPEROXIDASE"/>
</dbReference>
<dbReference type="GO" id="GO:0005576">
    <property type="term" value="C:extracellular region"/>
    <property type="evidence" value="ECO:0007669"/>
    <property type="project" value="UniProtKB-SubCell"/>
</dbReference>
<evidence type="ECO:0000259" key="18">
    <source>
        <dbReference type="PROSITE" id="PS50873"/>
    </source>
</evidence>
<keyword evidence="6 14" id="KW-0479">Metal-binding</keyword>
<evidence type="ECO:0000256" key="1">
    <source>
        <dbReference type="ARBA" id="ARBA00000189"/>
    </source>
</evidence>
<dbReference type="GO" id="GO:0042744">
    <property type="term" value="P:hydrogen peroxide catabolic process"/>
    <property type="evidence" value="ECO:0007669"/>
    <property type="project" value="UniProtKB-KW"/>
</dbReference>
<keyword evidence="20" id="KW-1185">Reference proteome</keyword>
<dbReference type="EC" id="1.11.1.7" evidence="3 17"/>
<evidence type="ECO:0000256" key="14">
    <source>
        <dbReference type="PIRSR" id="PIRSR600823-3"/>
    </source>
</evidence>
<comment type="catalytic activity">
    <reaction evidence="1 17">
        <text>2 a phenolic donor + H2O2 = 2 a phenolic radical donor + 2 H2O</text>
        <dbReference type="Rhea" id="RHEA:56136"/>
        <dbReference type="ChEBI" id="CHEBI:15377"/>
        <dbReference type="ChEBI" id="CHEBI:16240"/>
        <dbReference type="ChEBI" id="CHEBI:139520"/>
        <dbReference type="ChEBI" id="CHEBI:139521"/>
        <dbReference type="EC" id="1.11.1.7"/>
    </reaction>
</comment>
<evidence type="ECO:0000313" key="19">
    <source>
        <dbReference type="EMBL" id="KAK9124688.1"/>
    </source>
</evidence>
<dbReference type="Pfam" id="PF00141">
    <property type="entry name" value="peroxidase"/>
    <property type="match status" value="1"/>
</dbReference>
<evidence type="ECO:0000256" key="7">
    <source>
        <dbReference type="ARBA" id="ARBA00022837"/>
    </source>
</evidence>
<dbReference type="FunFam" id="1.10.520.10:FF:000001">
    <property type="entry name" value="Peroxidase"/>
    <property type="match status" value="1"/>
</dbReference>
<evidence type="ECO:0000256" key="15">
    <source>
        <dbReference type="PIRSR" id="PIRSR600823-4"/>
    </source>
</evidence>
<evidence type="ECO:0000256" key="3">
    <source>
        <dbReference type="ARBA" id="ARBA00012313"/>
    </source>
</evidence>
<feature type="site" description="Transition state stabilizer" evidence="15">
    <location>
        <position position="69"/>
    </location>
</feature>
<dbReference type="GO" id="GO:0006979">
    <property type="term" value="P:response to oxidative stress"/>
    <property type="evidence" value="ECO:0007669"/>
    <property type="project" value="UniProtKB-UniRule"/>
</dbReference>
<keyword evidence="10 16" id="KW-1015">Disulfide bond</keyword>
<dbReference type="InterPro" id="IPR033905">
    <property type="entry name" value="Secretory_peroxidase"/>
</dbReference>
<accession>A0AAP0NZH2</accession>
<feature type="disulfide bond" evidence="16">
    <location>
        <begin position="75"/>
        <end position="80"/>
    </location>
</feature>
<comment type="caution">
    <text evidence="19">The sequence shown here is derived from an EMBL/GenBank/DDBJ whole genome shotgun (WGS) entry which is preliminary data.</text>
</comment>
<dbReference type="InterPro" id="IPR019794">
    <property type="entry name" value="Peroxidases_AS"/>
</dbReference>
<feature type="binding site" evidence="14">
    <location>
        <position position="77"/>
    </location>
    <ligand>
        <name>Ca(2+)</name>
        <dbReference type="ChEBI" id="CHEBI:29108"/>
        <label>1</label>
    </ligand>
</feature>
<dbReference type="GO" id="GO:0020037">
    <property type="term" value="F:heme binding"/>
    <property type="evidence" value="ECO:0007669"/>
    <property type="project" value="UniProtKB-UniRule"/>
</dbReference>
<evidence type="ECO:0000256" key="10">
    <source>
        <dbReference type="ARBA" id="ARBA00023157"/>
    </source>
</evidence>
<feature type="binding site" evidence="13">
    <location>
        <position position="170"/>
    </location>
    <ligand>
        <name>substrate</name>
    </ligand>
</feature>
<keyword evidence="17" id="KW-0964">Secreted</keyword>
<dbReference type="AlphaFoldDB" id="A0AAP0NZH2"/>
<dbReference type="InterPro" id="IPR002016">
    <property type="entry name" value="Haem_peroxidase"/>
</dbReference>
<evidence type="ECO:0000256" key="5">
    <source>
        <dbReference type="ARBA" id="ARBA00022617"/>
    </source>
</evidence>
<proteinExistence type="inferred from homology"/>
<keyword evidence="17" id="KW-0376">Hydrogen peroxide</keyword>
<feature type="binding site" description="axial binding residue" evidence="14">
    <location>
        <position position="200"/>
    </location>
    <ligand>
        <name>heme b</name>
        <dbReference type="ChEBI" id="CHEBI:60344"/>
    </ligand>
    <ligandPart>
        <name>Fe</name>
        <dbReference type="ChEBI" id="CHEBI:18248"/>
    </ligandPart>
</feature>
<feature type="binding site" evidence="14">
    <location>
        <position position="74"/>
    </location>
    <ligand>
        <name>Ca(2+)</name>
        <dbReference type="ChEBI" id="CHEBI:29108"/>
        <label>1</label>
    </ligand>
</feature>
<feature type="binding site" evidence="14">
    <location>
        <position position="201"/>
    </location>
    <ligand>
        <name>Ca(2+)</name>
        <dbReference type="ChEBI" id="CHEBI:29108"/>
        <label>2</label>
    </ligand>
</feature>
<evidence type="ECO:0000256" key="17">
    <source>
        <dbReference type="RuleBase" id="RU362060"/>
    </source>
</evidence>
<keyword evidence="8 17" id="KW-0560">Oxidoreductase</keyword>
<keyword evidence="7 14" id="KW-0106">Calcium</keyword>
<evidence type="ECO:0000256" key="4">
    <source>
        <dbReference type="ARBA" id="ARBA00022559"/>
    </source>
</evidence>
<comment type="similarity">
    <text evidence="2">Belongs to the peroxidase family. Ascorbate peroxidase subfamily.</text>
</comment>
<comment type="cofactor">
    <cofactor evidence="14 17">
        <name>heme b</name>
        <dbReference type="ChEBI" id="CHEBI:60344"/>
    </cofactor>
    <text evidence="14 17">Binds 1 heme b (iron(II)-protoporphyrin IX) group per subunit.</text>
</comment>
<feature type="disulfide bond" evidence="16">
    <location>
        <begin position="128"/>
        <end position="325"/>
    </location>
</feature>
<dbReference type="PROSITE" id="PS50873">
    <property type="entry name" value="PEROXIDASE_4"/>
    <property type="match status" value="1"/>
</dbReference>
<dbReference type="PROSITE" id="PS00436">
    <property type="entry name" value="PEROXIDASE_2"/>
    <property type="match status" value="1"/>
</dbReference>
<evidence type="ECO:0000256" key="2">
    <source>
        <dbReference type="ARBA" id="ARBA00006873"/>
    </source>
</evidence>
<keyword evidence="9 14" id="KW-0408">Iron</keyword>
<feature type="domain" description="Plant heme peroxidase family profile" evidence="18">
    <location>
        <begin position="32"/>
        <end position="329"/>
    </location>
</feature>
<name>A0AAP0NZH2_9MAGN</name>
<sequence length="329" mass="35388">MASTKSSFSSPMFTIVVSTALFVIFLGGSNAQLSPNFYATSCPNVLNTVNSVVRSAISRETRMGASLLRLHFHDCFVNGCDGSILLDDTPNFTGEKNANPNRNSARGFEVIDNIKTAVERVCPGVVSCADIVAIAARDSVVSLGGTTWNVKLGRRDARTASQAAANRDIPPPSLSLAQLTSNFAAQGLSQSDLVALSGGHTIGFARCVSFRPHIYNDTNIDRNFAMTRQGNCPRPAGTGDNNLAPLDIQTPTTFDNRYYQNLVALRGLLHSDQELYQGGSGPTDAQVRRYSINPSSFNSDFAAAMIKMGDIKPLTGSNGEVRRNCRRIN</sequence>
<dbReference type="Gene3D" id="1.10.420.10">
    <property type="entry name" value="Peroxidase, domain 2"/>
    <property type="match status" value="1"/>
</dbReference>
<evidence type="ECO:0000256" key="8">
    <source>
        <dbReference type="ARBA" id="ARBA00023002"/>
    </source>
</evidence>
<evidence type="ECO:0000256" key="16">
    <source>
        <dbReference type="PIRSR" id="PIRSR600823-5"/>
    </source>
</evidence>
<dbReference type="Proteomes" id="UP001417504">
    <property type="component" value="Unassembled WGS sequence"/>
</dbReference>
<feature type="binding site" evidence="14">
    <location>
        <position position="95"/>
    </location>
    <ligand>
        <name>Ca(2+)</name>
        <dbReference type="ChEBI" id="CHEBI:29108"/>
        <label>1</label>
    </ligand>
</feature>
<keyword evidence="4 17" id="KW-0575">Peroxidase</keyword>
<feature type="disulfide bond" evidence="16">
    <location>
        <begin position="207"/>
        <end position="232"/>
    </location>
</feature>
<dbReference type="PANTHER" id="PTHR31388">
    <property type="entry name" value="PEROXIDASE 72-RELATED"/>
    <property type="match status" value="1"/>
</dbReference>
<gene>
    <name evidence="19" type="ORF">Sjap_014290</name>
</gene>
<comment type="cofactor">
    <cofactor evidence="14 17">
        <name>Ca(2+)</name>
        <dbReference type="ChEBI" id="CHEBI:29108"/>
    </cofactor>
    <text evidence="14 17">Binds 2 calcium ions per subunit.</text>
</comment>
<keyword evidence="11" id="KW-0325">Glycoprotein</keyword>
<evidence type="ECO:0000313" key="20">
    <source>
        <dbReference type="Proteomes" id="UP001417504"/>
    </source>
</evidence>
<comment type="function">
    <text evidence="17">Removal of H(2)O(2), oxidation of toxic reductants, biosynthesis and degradation of lignin, suberization, auxin catabolism, response to environmental stresses such as wounding, pathogen attack and oxidative stress.</text>
</comment>
<dbReference type="PRINTS" id="PR00458">
    <property type="entry name" value="PEROXIDASE"/>
</dbReference>
<dbReference type="GO" id="GO:0140825">
    <property type="term" value="F:lactoperoxidase activity"/>
    <property type="evidence" value="ECO:0007669"/>
    <property type="project" value="UniProtKB-EC"/>
</dbReference>
<dbReference type="InterPro" id="IPR010255">
    <property type="entry name" value="Haem_peroxidase_sf"/>
</dbReference>
<feature type="binding site" evidence="14">
    <location>
        <position position="247"/>
    </location>
    <ligand>
        <name>Ca(2+)</name>
        <dbReference type="ChEBI" id="CHEBI:29108"/>
        <label>2</label>
    </ligand>
</feature>
<dbReference type="PANTHER" id="PTHR31388:SF24">
    <property type="entry name" value="PEROXIDASE 52"/>
    <property type="match status" value="1"/>
</dbReference>
<feature type="binding site" evidence="14">
    <location>
        <position position="79"/>
    </location>
    <ligand>
        <name>Ca(2+)</name>
        <dbReference type="ChEBI" id="CHEBI:29108"/>
        <label>1</label>
    </ligand>
</feature>
<evidence type="ECO:0000256" key="6">
    <source>
        <dbReference type="ARBA" id="ARBA00022723"/>
    </source>
</evidence>